<feature type="domain" description="ABC transmembrane type-1" evidence="10">
    <location>
        <begin position="70"/>
        <end position="282"/>
    </location>
</feature>
<keyword evidence="5 8" id="KW-0812">Transmembrane</keyword>
<feature type="transmembrane region" description="Helical" evidence="8">
    <location>
        <begin position="376"/>
        <end position="398"/>
    </location>
</feature>
<protein>
    <recommendedName>
        <fullName evidence="10">ABC transmembrane type-1 domain-containing protein</fullName>
    </recommendedName>
</protein>
<dbReference type="Proteomes" id="UP000220914">
    <property type="component" value="Unassembled WGS sequence"/>
</dbReference>
<evidence type="ECO:0000256" key="4">
    <source>
        <dbReference type="ARBA" id="ARBA00022519"/>
    </source>
</evidence>
<comment type="caution">
    <text evidence="11">The sequence shown here is derived from an EMBL/GenBank/DDBJ whole genome shotgun (WGS) entry which is preliminary data.</text>
</comment>
<dbReference type="EMBL" id="PDCP01000012">
    <property type="protein sequence ID" value="PEG39984.1"/>
    <property type="molecule type" value="Genomic_DNA"/>
</dbReference>
<feature type="transmembrane region" description="Helical" evidence="8">
    <location>
        <begin position="438"/>
        <end position="455"/>
    </location>
</feature>
<feature type="transmembrane region" description="Helical" evidence="8">
    <location>
        <begin position="161"/>
        <end position="184"/>
    </location>
</feature>
<sequence>MNMLRGQIGQVATRLIVLVVMLYLVVVPLVILILASLRDPGRGLPFGRTSFWSAVNYKEVFANARTWELVANTIVLSLGSLMLAFVISIIAAWLVERTNLPAQGFAFVMIIAGIGTPGFISAIAWTLLLNPSNGVLNVWIRNIFGLSGDGPFNISTLPGMILVEGLGLVPVTFLLLTAAFRALDVSLEDAAGASGAPPRVVARKVTLPLLTPAILSAFVYQLATTIESFDVPVTIGLRNNIVVLSTEIYLQVQPSTGLPQYGLASTYGILLIVIVLLPLIYYQRIIGRSERYATVSGNAYRSRRIELSLRAKIAGLTFLGLYVLFEFILPTLILLYTSLHPFYSVPSWSGIANSGLDAYRTVMGSTLFTQSLTNTMVVAVVTGLATMTLAALVSWIIVRSKTSLRSVLDVLAFIPHAIPALVIGLAIAMIYLYVSIPVYGTIWIIVIALLTRYLSLATRQMNTGIGAIKQELEEAGTASGASAFQTFWRILVPLALPSYVNGFLLVALLSVKNLSIPLILGGANSSMLATLVWNRWDNGDTAETGALSIIMIVITLVLGALSFAAGRWTPGQRKSKRQRRSDDAPPPPADAAEEPQKALAAVAYQ</sequence>
<dbReference type="InterPro" id="IPR035906">
    <property type="entry name" value="MetI-like_sf"/>
</dbReference>
<dbReference type="RefSeq" id="WP_097939702.1">
    <property type="nucleotide sequence ID" value="NZ_PDCP01000012.1"/>
</dbReference>
<evidence type="ECO:0000256" key="5">
    <source>
        <dbReference type="ARBA" id="ARBA00022692"/>
    </source>
</evidence>
<organism evidence="11 12">
    <name type="scientific">Mycolicibacterium agri</name>
    <name type="common">Mycobacterium agri</name>
    <dbReference type="NCBI Taxonomy" id="36811"/>
    <lineage>
        <taxon>Bacteria</taxon>
        <taxon>Bacillati</taxon>
        <taxon>Actinomycetota</taxon>
        <taxon>Actinomycetes</taxon>
        <taxon>Mycobacteriales</taxon>
        <taxon>Mycobacteriaceae</taxon>
        <taxon>Mycolicibacterium</taxon>
    </lineage>
</organism>
<dbReference type="GO" id="GO:0005886">
    <property type="term" value="C:plasma membrane"/>
    <property type="evidence" value="ECO:0007669"/>
    <property type="project" value="UniProtKB-SubCell"/>
</dbReference>
<keyword evidence="7 8" id="KW-0472">Membrane</keyword>
<feature type="transmembrane region" description="Helical" evidence="8">
    <location>
        <begin position="545"/>
        <end position="569"/>
    </location>
</feature>
<dbReference type="SUPFAM" id="SSF161098">
    <property type="entry name" value="MetI-like"/>
    <property type="match status" value="2"/>
</dbReference>
<feature type="domain" description="ABC transmembrane type-1" evidence="10">
    <location>
        <begin position="372"/>
        <end position="562"/>
    </location>
</feature>
<reference evidence="11 12" key="1">
    <citation type="submission" date="2017-10" db="EMBL/GenBank/DDBJ databases">
        <title>The new phylogeny of genus Mycobacterium.</title>
        <authorList>
            <person name="Tortoli E."/>
            <person name="Trovato A."/>
            <person name="Cirillo D.M."/>
        </authorList>
    </citation>
    <scope>NUCLEOTIDE SEQUENCE [LARGE SCALE GENOMIC DNA]</scope>
    <source>
        <strain evidence="11 12">CCUG37673</strain>
    </source>
</reference>
<keyword evidence="3" id="KW-1003">Cell membrane</keyword>
<feature type="transmembrane region" description="Helical" evidence="8">
    <location>
        <begin position="74"/>
        <end position="95"/>
    </location>
</feature>
<evidence type="ECO:0000313" key="11">
    <source>
        <dbReference type="EMBL" id="PEG39984.1"/>
    </source>
</evidence>
<keyword evidence="6 8" id="KW-1133">Transmembrane helix</keyword>
<evidence type="ECO:0000256" key="3">
    <source>
        <dbReference type="ARBA" id="ARBA00022475"/>
    </source>
</evidence>
<dbReference type="InterPro" id="IPR000515">
    <property type="entry name" value="MetI-like"/>
</dbReference>
<comment type="similarity">
    <text evidence="8">Belongs to the binding-protein-dependent transport system permease family.</text>
</comment>
<dbReference type="PANTHER" id="PTHR43357">
    <property type="entry name" value="INNER MEMBRANE ABC TRANSPORTER PERMEASE PROTEIN YDCV"/>
    <property type="match status" value="1"/>
</dbReference>
<dbReference type="GO" id="GO:0055085">
    <property type="term" value="P:transmembrane transport"/>
    <property type="evidence" value="ECO:0007669"/>
    <property type="project" value="InterPro"/>
</dbReference>
<evidence type="ECO:0000259" key="10">
    <source>
        <dbReference type="PROSITE" id="PS50928"/>
    </source>
</evidence>
<keyword evidence="2 8" id="KW-0813">Transport</keyword>
<gene>
    <name evidence="11" type="ORF">CQY20_08845</name>
</gene>
<evidence type="ECO:0000256" key="8">
    <source>
        <dbReference type="RuleBase" id="RU363032"/>
    </source>
</evidence>
<feature type="transmembrane region" description="Helical" evidence="8">
    <location>
        <begin position="410"/>
        <end position="432"/>
    </location>
</feature>
<feature type="transmembrane region" description="Helical" evidence="8">
    <location>
        <begin position="205"/>
        <end position="223"/>
    </location>
</feature>
<dbReference type="PROSITE" id="PS50928">
    <property type="entry name" value="ABC_TM1"/>
    <property type="match status" value="2"/>
</dbReference>
<accession>A0A2A7N7W5</accession>
<proteinExistence type="inferred from homology"/>
<dbReference type="CDD" id="cd06261">
    <property type="entry name" value="TM_PBP2"/>
    <property type="match status" value="2"/>
</dbReference>
<evidence type="ECO:0000256" key="2">
    <source>
        <dbReference type="ARBA" id="ARBA00022448"/>
    </source>
</evidence>
<comment type="subcellular location">
    <subcellularLocation>
        <location evidence="1">Cell inner membrane</location>
        <topology evidence="1">Multi-pass membrane protein</topology>
    </subcellularLocation>
    <subcellularLocation>
        <location evidence="8">Cell membrane</location>
        <topology evidence="8">Multi-pass membrane protein</topology>
    </subcellularLocation>
</comment>
<feature type="transmembrane region" description="Helical" evidence="8">
    <location>
        <begin position="261"/>
        <end position="282"/>
    </location>
</feature>
<dbReference type="AlphaFoldDB" id="A0A2A7N7W5"/>
<evidence type="ECO:0000256" key="6">
    <source>
        <dbReference type="ARBA" id="ARBA00022989"/>
    </source>
</evidence>
<evidence type="ECO:0000313" key="12">
    <source>
        <dbReference type="Proteomes" id="UP000220914"/>
    </source>
</evidence>
<name>A0A2A7N7W5_MYCAG</name>
<feature type="transmembrane region" description="Helical" evidence="8">
    <location>
        <begin position="12"/>
        <end position="37"/>
    </location>
</feature>
<feature type="transmembrane region" description="Helical" evidence="8">
    <location>
        <begin position="107"/>
        <end position="128"/>
    </location>
</feature>
<dbReference type="PANTHER" id="PTHR43357:SF4">
    <property type="entry name" value="INNER MEMBRANE ABC TRANSPORTER PERMEASE PROTEIN YDCV"/>
    <property type="match status" value="1"/>
</dbReference>
<dbReference type="Gene3D" id="1.10.3720.10">
    <property type="entry name" value="MetI-like"/>
    <property type="match status" value="2"/>
</dbReference>
<dbReference type="Pfam" id="PF00528">
    <property type="entry name" value="BPD_transp_1"/>
    <property type="match status" value="2"/>
</dbReference>
<feature type="transmembrane region" description="Helical" evidence="8">
    <location>
        <begin position="313"/>
        <end position="336"/>
    </location>
</feature>
<evidence type="ECO:0000256" key="9">
    <source>
        <dbReference type="SAM" id="MobiDB-lite"/>
    </source>
</evidence>
<keyword evidence="4" id="KW-0997">Cell inner membrane</keyword>
<dbReference type="OrthoDB" id="5100908at2"/>
<feature type="region of interest" description="Disordered" evidence="9">
    <location>
        <begin position="569"/>
        <end position="605"/>
    </location>
</feature>
<evidence type="ECO:0000256" key="1">
    <source>
        <dbReference type="ARBA" id="ARBA00004429"/>
    </source>
</evidence>
<keyword evidence="12" id="KW-1185">Reference proteome</keyword>
<evidence type="ECO:0000256" key="7">
    <source>
        <dbReference type="ARBA" id="ARBA00023136"/>
    </source>
</evidence>